<accession>A0A5B6WGU0</accession>
<dbReference type="InterPro" id="IPR043502">
    <property type="entry name" value="DNA/RNA_pol_sf"/>
</dbReference>
<keyword evidence="5" id="KW-0378">Hydrolase</keyword>
<evidence type="ECO:0000313" key="9">
    <source>
        <dbReference type="EMBL" id="KAA3480663.1"/>
    </source>
</evidence>
<dbReference type="GO" id="GO:0003964">
    <property type="term" value="F:RNA-directed DNA polymerase activity"/>
    <property type="evidence" value="ECO:0007669"/>
    <property type="project" value="UniProtKB-KW"/>
</dbReference>
<proteinExistence type="predicted"/>
<keyword evidence="2" id="KW-0548">Nucleotidyltransferase</keyword>
<dbReference type="GO" id="GO:0016787">
    <property type="term" value="F:hydrolase activity"/>
    <property type="evidence" value="ECO:0007669"/>
    <property type="project" value="UniProtKB-KW"/>
</dbReference>
<sequence>MCTLLKHIRSFNFDELCLQTFEELKRWLVTAPIVIAPDWTLPIDGQQRKDKVFHAIYYANRTLTYSHLNYTTIEKELLAAVFAFEKFRAYLVGTKVTVYMDHSDIKYLKLEIGKIQKIKQLIPCLELKQENEYGNVQRIQDDFPYEQLLVVMALLWYVDIVNFFVSGLLPPELTNQR</sequence>
<evidence type="ECO:0000256" key="1">
    <source>
        <dbReference type="ARBA" id="ARBA00022679"/>
    </source>
</evidence>
<keyword evidence="4" id="KW-0255">Endonuclease</keyword>
<dbReference type="SUPFAM" id="SSF56672">
    <property type="entry name" value="DNA/RNA polymerases"/>
    <property type="match status" value="1"/>
</dbReference>
<dbReference type="PANTHER" id="PTHR34072">
    <property type="entry name" value="ENZYMATIC POLYPROTEIN-RELATED"/>
    <property type="match status" value="1"/>
</dbReference>
<dbReference type="PANTHER" id="PTHR34072:SF57">
    <property type="entry name" value="RNA-DIRECTED DNA POLYMERASE"/>
    <property type="match status" value="1"/>
</dbReference>
<dbReference type="InterPro" id="IPR041373">
    <property type="entry name" value="RT_RNaseH"/>
</dbReference>
<name>A0A5B6WGU0_9ROSI</name>
<evidence type="ECO:0000259" key="8">
    <source>
        <dbReference type="Pfam" id="PF17917"/>
    </source>
</evidence>
<dbReference type="EMBL" id="SMMG02000003">
    <property type="protein sequence ID" value="KAA3480663.1"/>
    <property type="molecule type" value="Genomic_DNA"/>
</dbReference>
<keyword evidence="1" id="KW-0808">Transferase</keyword>
<dbReference type="GO" id="GO:0004519">
    <property type="term" value="F:endonuclease activity"/>
    <property type="evidence" value="ECO:0007669"/>
    <property type="project" value="UniProtKB-KW"/>
</dbReference>
<organism evidence="9 10">
    <name type="scientific">Gossypium australe</name>
    <dbReference type="NCBI Taxonomy" id="47621"/>
    <lineage>
        <taxon>Eukaryota</taxon>
        <taxon>Viridiplantae</taxon>
        <taxon>Streptophyta</taxon>
        <taxon>Embryophyta</taxon>
        <taxon>Tracheophyta</taxon>
        <taxon>Spermatophyta</taxon>
        <taxon>Magnoliopsida</taxon>
        <taxon>eudicotyledons</taxon>
        <taxon>Gunneridae</taxon>
        <taxon>Pentapetalae</taxon>
        <taxon>rosids</taxon>
        <taxon>malvids</taxon>
        <taxon>Malvales</taxon>
        <taxon>Malvaceae</taxon>
        <taxon>Malvoideae</taxon>
        <taxon>Gossypium</taxon>
    </lineage>
</organism>
<keyword evidence="7" id="KW-1133">Transmembrane helix</keyword>
<reference evidence="10" key="1">
    <citation type="journal article" date="2019" name="Plant Biotechnol. J.">
        <title>Genome sequencing of the Australian wild diploid species Gossypium australe highlights disease resistance and delayed gland morphogenesis.</title>
        <authorList>
            <person name="Cai Y."/>
            <person name="Cai X."/>
            <person name="Wang Q."/>
            <person name="Wang P."/>
            <person name="Zhang Y."/>
            <person name="Cai C."/>
            <person name="Xu Y."/>
            <person name="Wang K."/>
            <person name="Zhou Z."/>
            <person name="Wang C."/>
            <person name="Geng S."/>
            <person name="Li B."/>
            <person name="Dong Q."/>
            <person name="Hou Y."/>
            <person name="Wang H."/>
            <person name="Ai P."/>
            <person name="Liu Z."/>
            <person name="Yi F."/>
            <person name="Sun M."/>
            <person name="An G."/>
            <person name="Cheng J."/>
            <person name="Zhang Y."/>
            <person name="Shi Q."/>
            <person name="Xie Y."/>
            <person name="Shi X."/>
            <person name="Chang Y."/>
            <person name="Huang F."/>
            <person name="Chen Y."/>
            <person name="Hong S."/>
            <person name="Mi L."/>
            <person name="Sun Q."/>
            <person name="Zhang L."/>
            <person name="Zhou B."/>
            <person name="Peng R."/>
            <person name="Zhang X."/>
            <person name="Liu F."/>
        </authorList>
    </citation>
    <scope>NUCLEOTIDE SEQUENCE [LARGE SCALE GENOMIC DNA]</scope>
    <source>
        <strain evidence="10">cv. PA1801</strain>
    </source>
</reference>
<keyword evidence="6" id="KW-0695">RNA-directed DNA polymerase</keyword>
<keyword evidence="7" id="KW-0472">Membrane</keyword>
<feature type="transmembrane region" description="Helical" evidence="7">
    <location>
        <begin position="148"/>
        <end position="169"/>
    </location>
</feature>
<dbReference type="OrthoDB" id="2286242at2759"/>
<evidence type="ECO:0000256" key="2">
    <source>
        <dbReference type="ARBA" id="ARBA00022695"/>
    </source>
</evidence>
<keyword evidence="7" id="KW-0812">Transmembrane</keyword>
<dbReference type="AlphaFoldDB" id="A0A5B6WGU0"/>
<keyword evidence="3" id="KW-0540">Nuclease</keyword>
<evidence type="ECO:0000256" key="7">
    <source>
        <dbReference type="SAM" id="Phobius"/>
    </source>
</evidence>
<gene>
    <name evidence="9" type="ORF">EPI10_021080</name>
</gene>
<dbReference type="Pfam" id="PF17917">
    <property type="entry name" value="RT_RNaseH"/>
    <property type="match status" value="1"/>
</dbReference>
<evidence type="ECO:0000313" key="10">
    <source>
        <dbReference type="Proteomes" id="UP000325315"/>
    </source>
</evidence>
<evidence type="ECO:0000256" key="3">
    <source>
        <dbReference type="ARBA" id="ARBA00022722"/>
    </source>
</evidence>
<feature type="domain" description="Reverse transcriptase RNase H-like" evidence="8">
    <location>
        <begin position="46"/>
        <end position="111"/>
    </location>
</feature>
<keyword evidence="10" id="KW-1185">Reference proteome</keyword>
<protein>
    <submittedName>
        <fullName evidence="9">Retrovirus-related Pol polyprotein from transposon 17.6</fullName>
    </submittedName>
</protein>
<dbReference type="Proteomes" id="UP000325315">
    <property type="component" value="Unassembled WGS sequence"/>
</dbReference>
<evidence type="ECO:0000256" key="6">
    <source>
        <dbReference type="ARBA" id="ARBA00022918"/>
    </source>
</evidence>
<comment type="caution">
    <text evidence="9">The sequence shown here is derived from an EMBL/GenBank/DDBJ whole genome shotgun (WGS) entry which is preliminary data.</text>
</comment>
<evidence type="ECO:0000256" key="4">
    <source>
        <dbReference type="ARBA" id="ARBA00022759"/>
    </source>
</evidence>
<evidence type="ECO:0000256" key="5">
    <source>
        <dbReference type="ARBA" id="ARBA00022801"/>
    </source>
</evidence>